<name>A0ABR2JL14_9EUKA</name>
<keyword evidence="2" id="KW-1185">Reference proteome</keyword>
<protein>
    <submittedName>
        <fullName evidence="1">Uncharacterized protein</fullName>
    </submittedName>
</protein>
<evidence type="ECO:0000313" key="1">
    <source>
        <dbReference type="EMBL" id="KAK8878581.1"/>
    </source>
</evidence>
<evidence type="ECO:0000313" key="2">
    <source>
        <dbReference type="Proteomes" id="UP001470230"/>
    </source>
</evidence>
<accession>A0ABR2JL14</accession>
<reference evidence="1 2" key="1">
    <citation type="submission" date="2024-04" db="EMBL/GenBank/DDBJ databases">
        <title>Tritrichomonas musculus Genome.</title>
        <authorList>
            <person name="Alves-Ferreira E."/>
            <person name="Grigg M."/>
            <person name="Lorenzi H."/>
            <person name="Galac M."/>
        </authorList>
    </citation>
    <scope>NUCLEOTIDE SEQUENCE [LARGE SCALE GENOMIC DNA]</scope>
    <source>
        <strain evidence="1 2">EAF2021</strain>
    </source>
</reference>
<organism evidence="1 2">
    <name type="scientific">Tritrichomonas musculus</name>
    <dbReference type="NCBI Taxonomy" id="1915356"/>
    <lineage>
        <taxon>Eukaryota</taxon>
        <taxon>Metamonada</taxon>
        <taxon>Parabasalia</taxon>
        <taxon>Tritrichomonadida</taxon>
        <taxon>Tritrichomonadidae</taxon>
        <taxon>Tritrichomonas</taxon>
    </lineage>
</organism>
<comment type="caution">
    <text evidence="1">The sequence shown here is derived from an EMBL/GenBank/DDBJ whole genome shotgun (WGS) entry which is preliminary data.</text>
</comment>
<dbReference type="Proteomes" id="UP001470230">
    <property type="component" value="Unassembled WGS sequence"/>
</dbReference>
<sequence>MSNNQDDPESNAILSAIRNDGPNFTQISSMIGKNPNYTKFKAKEIHKFFYNGQNEGNPDTTAGNQLFSNIQTFSSNQTCLKPKTCPDKQSSRTTQNFTIFHSDQTCQNTSAPIDEEWTDDFFSFILRRV</sequence>
<gene>
    <name evidence="1" type="ORF">M9Y10_005361</name>
</gene>
<proteinExistence type="predicted"/>
<dbReference type="EMBL" id="JAPFFF010000011">
    <property type="protein sequence ID" value="KAK8878581.1"/>
    <property type="molecule type" value="Genomic_DNA"/>
</dbReference>